<organism evidence="1 2">
    <name type="scientific">Exophiala dermatitidis</name>
    <name type="common">Black yeast-like fungus</name>
    <name type="synonym">Wangiella dermatitidis</name>
    <dbReference type="NCBI Taxonomy" id="5970"/>
    <lineage>
        <taxon>Eukaryota</taxon>
        <taxon>Fungi</taxon>
        <taxon>Dikarya</taxon>
        <taxon>Ascomycota</taxon>
        <taxon>Pezizomycotina</taxon>
        <taxon>Eurotiomycetes</taxon>
        <taxon>Chaetothyriomycetidae</taxon>
        <taxon>Chaetothyriales</taxon>
        <taxon>Herpotrichiellaceae</taxon>
        <taxon>Exophiala</taxon>
    </lineage>
</organism>
<dbReference type="AlphaFoldDB" id="A0AAN6EWF3"/>
<comment type="caution">
    <text evidence="1">The sequence shown here is derived from an EMBL/GenBank/DDBJ whole genome shotgun (WGS) entry which is preliminary data.</text>
</comment>
<name>A0AAN6EWF3_EXODE</name>
<proteinExistence type="predicted"/>
<gene>
    <name evidence="1" type="ORF">HRR80_003904</name>
</gene>
<accession>A0AAN6EWF3</accession>
<sequence length="89" mass="10113">MTERGLKSETGKCLLNRGWRPTATSVLQAAGNELKSYQVDLPRDGKTHVFTPEELCYECQTCQYTPKTIDVIDVFYAQFLLSEVSVEYT</sequence>
<evidence type="ECO:0000313" key="1">
    <source>
        <dbReference type="EMBL" id="KAJ8992004.1"/>
    </source>
</evidence>
<evidence type="ECO:0000313" key="2">
    <source>
        <dbReference type="Proteomes" id="UP001161757"/>
    </source>
</evidence>
<protein>
    <submittedName>
        <fullName evidence="1">Uncharacterized protein</fullName>
    </submittedName>
</protein>
<dbReference type="EMBL" id="JAJGCB010000006">
    <property type="protein sequence ID" value="KAJ8992004.1"/>
    <property type="molecule type" value="Genomic_DNA"/>
</dbReference>
<reference evidence="1" key="1">
    <citation type="submission" date="2023-01" db="EMBL/GenBank/DDBJ databases">
        <title>Exophiala dermititidis isolated from Cystic Fibrosis Patient.</title>
        <authorList>
            <person name="Kurbessoian T."/>
            <person name="Crocker A."/>
            <person name="Murante D."/>
            <person name="Hogan D.A."/>
            <person name="Stajich J.E."/>
        </authorList>
    </citation>
    <scope>NUCLEOTIDE SEQUENCE</scope>
    <source>
        <strain evidence="1">Ex8</strain>
    </source>
</reference>
<dbReference type="Proteomes" id="UP001161757">
    <property type="component" value="Unassembled WGS sequence"/>
</dbReference>